<dbReference type="InterPro" id="IPR025365">
    <property type="entry name" value="DUF4269"/>
</dbReference>
<organism evidence="2 3">
    <name type="scientific">Paenibacillus terricola</name>
    <dbReference type="NCBI Taxonomy" id="2763503"/>
    <lineage>
        <taxon>Bacteria</taxon>
        <taxon>Bacillati</taxon>
        <taxon>Bacillota</taxon>
        <taxon>Bacilli</taxon>
        <taxon>Bacillales</taxon>
        <taxon>Paenibacillaceae</taxon>
        <taxon>Paenibacillus</taxon>
    </lineage>
</organism>
<evidence type="ECO:0000256" key="1">
    <source>
        <dbReference type="SAM" id="Phobius"/>
    </source>
</evidence>
<sequence>MELLIALFLWALGLFIFFFILYYVVKGAINNSRVASNLDEMNRLLKIIAQDKMQNLPLRARDQEEEWEEVVKWMNTDYLKVGSIEQDDVYHLLTNHRVLYILQDYNPILVGTVPIAIHVPSSDLDIICSVQNFSEFERLLQKRFQQYSGFKMTRSVVDGMGRVKANFTINEWPIEIFGQNKPTFEQNGFVHMVVEDRLLKLFGEPLRQAVIARKLEGMKTEPAFADILQLEGDPYTAMLELSEWTDEKLSAVFADQLKL</sequence>
<keyword evidence="3" id="KW-1185">Reference proteome</keyword>
<proteinExistence type="predicted"/>
<evidence type="ECO:0000313" key="2">
    <source>
        <dbReference type="EMBL" id="MBD3922182.1"/>
    </source>
</evidence>
<feature type="transmembrane region" description="Helical" evidence="1">
    <location>
        <begin position="6"/>
        <end position="25"/>
    </location>
</feature>
<keyword evidence="1" id="KW-1133">Transmembrane helix</keyword>
<dbReference type="Proteomes" id="UP000609346">
    <property type="component" value="Unassembled WGS sequence"/>
</dbReference>
<name>A0ABR8N1X0_9BACL</name>
<gene>
    <name evidence="2" type="ORF">H8B09_25730</name>
</gene>
<reference evidence="2 3" key="1">
    <citation type="submission" date="2020-09" db="EMBL/GenBank/DDBJ databases">
        <title>Paenibacillus sp. strain PR3 16S rRNA gene Genome sequencing and assembly.</title>
        <authorList>
            <person name="Kim J."/>
        </authorList>
    </citation>
    <scope>NUCLEOTIDE SEQUENCE [LARGE SCALE GENOMIC DNA]</scope>
    <source>
        <strain evidence="2 3">PR3</strain>
    </source>
</reference>
<evidence type="ECO:0000313" key="3">
    <source>
        <dbReference type="Proteomes" id="UP000609346"/>
    </source>
</evidence>
<comment type="caution">
    <text evidence="2">The sequence shown here is derived from an EMBL/GenBank/DDBJ whole genome shotgun (WGS) entry which is preliminary data.</text>
</comment>
<dbReference type="EMBL" id="JACXZA010000008">
    <property type="protein sequence ID" value="MBD3922182.1"/>
    <property type="molecule type" value="Genomic_DNA"/>
</dbReference>
<keyword evidence="1" id="KW-0472">Membrane</keyword>
<dbReference type="RefSeq" id="WP_191206489.1">
    <property type="nucleotide sequence ID" value="NZ_JACXZA010000008.1"/>
</dbReference>
<dbReference type="Pfam" id="PF14091">
    <property type="entry name" value="DUF4269"/>
    <property type="match status" value="1"/>
</dbReference>
<keyword evidence="1" id="KW-0812">Transmembrane</keyword>
<accession>A0ABR8N1X0</accession>
<protein>
    <submittedName>
        <fullName evidence="2">DUF4269 domain-containing protein</fullName>
    </submittedName>
</protein>